<evidence type="ECO:0000256" key="1">
    <source>
        <dbReference type="ARBA" id="ARBA00002841"/>
    </source>
</evidence>
<dbReference type="InterPro" id="IPR005673">
    <property type="entry name" value="ABC_phos-bd_PstS"/>
</dbReference>
<evidence type="ECO:0000256" key="2">
    <source>
        <dbReference type="ARBA" id="ARBA00008725"/>
    </source>
</evidence>
<dbReference type="GO" id="GO:0035435">
    <property type="term" value="P:phosphate ion transmembrane transport"/>
    <property type="evidence" value="ECO:0007669"/>
    <property type="project" value="InterPro"/>
</dbReference>
<dbReference type="OrthoDB" id="9801510at2"/>
<evidence type="ECO:0000256" key="6">
    <source>
        <dbReference type="ARBA" id="ARBA00022592"/>
    </source>
</evidence>
<dbReference type="NCBIfam" id="NF008171">
    <property type="entry name" value="PRK10918.1"/>
    <property type="match status" value="1"/>
</dbReference>
<feature type="chain" id="PRO_5007622042" description="Phosphate-binding protein PstS" evidence="8">
    <location>
        <begin position="27"/>
        <end position="343"/>
    </location>
</feature>
<reference evidence="10" key="1">
    <citation type="submission" date="2016-01" db="EMBL/GenBank/DDBJ databases">
        <authorList>
            <person name="Peeters C."/>
        </authorList>
    </citation>
    <scope>NUCLEOTIDE SEQUENCE [LARGE SCALE GENOMIC DNA]</scope>
    <source>
        <strain evidence="10">LMG 29323</strain>
    </source>
</reference>
<dbReference type="SUPFAM" id="SSF53850">
    <property type="entry name" value="Periplasmic binding protein-like II"/>
    <property type="match status" value="1"/>
</dbReference>
<evidence type="ECO:0000256" key="7">
    <source>
        <dbReference type="PIRNR" id="PIRNR002756"/>
    </source>
</evidence>
<feature type="domain" description="PBP" evidence="9">
    <location>
        <begin position="29"/>
        <end position="311"/>
    </location>
</feature>
<feature type="signal peptide" evidence="8">
    <location>
        <begin position="1"/>
        <end position="26"/>
    </location>
</feature>
<evidence type="ECO:0000313" key="11">
    <source>
        <dbReference type="Proteomes" id="UP000054911"/>
    </source>
</evidence>
<dbReference type="STRING" id="1777141.AWB80_03911"/>
<dbReference type="InterPro" id="IPR050962">
    <property type="entry name" value="Phosphate-bind_PstS"/>
</dbReference>
<dbReference type="Gene3D" id="3.40.190.10">
    <property type="entry name" value="Periplasmic binding protein-like II"/>
    <property type="match status" value="2"/>
</dbReference>
<dbReference type="NCBIfam" id="TIGR00975">
    <property type="entry name" value="3a0107s03"/>
    <property type="match status" value="1"/>
</dbReference>
<dbReference type="RefSeq" id="WP_087131417.1">
    <property type="nucleotide sequence ID" value="NZ_FCOE02000012.1"/>
</dbReference>
<evidence type="ECO:0000256" key="8">
    <source>
        <dbReference type="SAM" id="SignalP"/>
    </source>
</evidence>
<keyword evidence="8" id="KW-0732">Signal</keyword>
<proteinExistence type="inferred from homology"/>
<evidence type="ECO:0000259" key="9">
    <source>
        <dbReference type="Pfam" id="PF12849"/>
    </source>
</evidence>
<dbReference type="PANTHER" id="PTHR42996:SF1">
    <property type="entry name" value="PHOSPHATE-BINDING PROTEIN PSTS"/>
    <property type="match status" value="1"/>
</dbReference>
<keyword evidence="5 7" id="KW-0813">Transport</keyword>
<keyword evidence="11" id="KW-1185">Reference proteome</keyword>
<dbReference type="Proteomes" id="UP000054911">
    <property type="component" value="Unassembled WGS sequence"/>
</dbReference>
<dbReference type="GO" id="GO:0043190">
    <property type="term" value="C:ATP-binding cassette (ABC) transporter complex"/>
    <property type="evidence" value="ECO:0007669"/>
    <property type="project" value="InterPro"/>
</dbReference>
<evidence type="ECO:0000313" key="10">
    <source>
        <dbReference type="EMBL" id="SAK72079.1"/>
    </source>
</evidence>
<accession>A0A158BPR4</accession>
<name>A0A158BPR4_9BURK</name>
<comment type="similarity">
    <text evidence="2 7">Belongs to the PstS family.</text>
</comment>
<protein>
    <recommendedName>
        <fullName evidence="4 7">Phosphate-binding protein PstS</fullName>
    </recommendedName>
</protein>
<dbReference type="PANTHER" id="PTHR42996">
    <property type="entry name" value="PHOSPHATE-BINDING PROTEIN PSTS"/>
    <property type="match status" value="1"/>
</dbReference>
<dbReference type="InterPro" id="IPR024370">
    <property type="entry name" value="PBP_domain"/>
</dbReference>
<dbReference type="Pfam" id="PF12849">
    <property type="entry name" value="PBP_like_2"/>
    <property type="match status" value="1"/>
</dbReference>
<gene>
    <name evidence="10" type="ORF">AWB80_03911</name>
</gene>
<dbReference type="EMBL" id="FCOE02000012">
    <property type="protein sequence ID" value="SAK72079.1"/>
    <property type="molecule type" value="Genomic_DNA"/>
</dbReference>
<dbReference type="AlphaFoldDB" id="A0A158BPR4"/>
<comment type="function">
    <text evidence="1 7">Part of the ABC transporter complex PstSACB involved in phosphate import.</text>
</comment>
<keyword evidence="6 7" id="KW-0592">Phosphate transport</keyword>
<dbReference type="PIRSF" id="PIRSF002756">
    <property type="entry name" value="PstS"/>
    <property type="match status" value="1"/>
</dbReference>
<evidence type="ECO:0000256" key="3">
    <source>
        <dbReference type="ARBA" id="ARBA00011529"/>
    </source>
</evidence>
<comment type="caution">
    <text evidence="10">The sequence shown here is derived from an EMBL/GenBank/DDBJ whole genome shotgun (WGS) entry which is preliminary data.</text>
</comment>
<dbReference type="CDD" id="cd13565">
    <property type="entry name" value="PBP2_PstS"/>
    <property type="match status" value="1"/>
</dbReference>
<evidence type="ECO:0000256" key="4">
    <source>
        <dbReference type="ARBA" id="ARBA00021889"/>
    </source>
</evidence>
<dbReference type="GO" id="GO:0042301">
    <property type="term" value="F:phosphate ion binding"/>
    <property type="evidence" value="ECO:0007669"/>
    <property type="project" value="InterPro"/>
</dbReference>
<sequence length="343" mass="36422">MKTRLTISKRLLVAVVFCVSACHAVAAFSAEITGAGSTFVYPLLLKWAATYHTKTGQRVDYQPTGSGNGVRQIKAARVTFGASDMPLAPDELRAAGLAQFPVVIGGVVPVVNLPGVGAGQIRLSGPLLADIYLGKIVNWNDPAIVSLNPGVTLPNLKIVVVHRNESSGTTFNWVSFLSQSSASWKGSVGAGTTVKWPTGVGATGNDGVATYIRNVEGSIGYVELTYALQRNLAYTAVQNRSGAFVQPSRATFSAAAAAADWNDRPDFYQIVTDAPGENAWPIAGVVFVLVPREAKDPAASKAVLDFFRWALNEGQADADAEHYVSLPAALVKQIEAYWSQNIK</sequence>
<comment type="subunit">
    <text evidence="3 7">The complex is composed of two ATP-binding proteins (PstB), two transmembrane proteins (PstC and PstA) and a solute-binding protein (PstS).</text>
</comment>
<evidence type="ECO:0000256" key="5">
    <source>
        <dbReference type="ARBA" id="ARBA00022448"/>
    </source>
</evidence>
<organism evidence="10 11">
    <name type="scientific">Caballeronia pedi</name>
    <dbReference type="NCBI Taxonomy" id="1777141"/>
    <lineage>
        <taxon>Bacteria</taxon>
        <taxon>Pseudomonadati</taxon>
        <taxon>Pseudomonadota</taxon>
        <taxon>Betaproteobacteria</taxon>
        <taxon>Burkholderiales</taxon>
        <taxon>Burkholderiaceae</taxon>
        <taxon>Caballeronia</taxon>
    </lineage>
</organism>